<sequence>MKVRINQEKTLDLIILSIRCLLAFIFLSYGIGKLSGGQFGNLTTEELATPIKDLSLFKTGWYLFDHQPFKYFIGISQIIAALLLLYKRTVIIGALMLIPIIVNILIIDLTIMPYSFKIAFTFRLSFYLLFIALLLYYYREDIMPMLKKLTNIHTLKYKHSKLSYLLIPVFMVLLECLNGIFKMIYLIASNPQRTWEMLKDLF</sequence>
<dbReference type="Proteomes" id="UP000006241">
    <property type="component" value="Unassembled WGS sequence"/>
</dbReference>
<evidence type="ECO:0008006" key="4">
    <source>
        <dbReference type="Google" id="ProtNLM"/>
    </source>
</evidence>
<feature type="transmembrane region" description="Helical" evidence="1">
    <location>
        <begin position="12"/>
        <end position="32"/>
    </location>
</feature>
<dbReference type="RefSeq" id="WP_003008294.1">
    <property type="nucleotide sequence ID" value="NZ_GG668632.1"/>
</dbReference>
<evidence type="ECO:0000313" key="2">
    <source>
        <dbReference type="EMBL" id="EEI91543.1"/>
    </source>
</evidence>
<dbReference type="AlphaFoldDB" id="C2FZU7"/>
<comment type="caution">
    <text evidence="2">The sequence shown here is derived from an EMBL/GenBank/DDBJ whole genome shotgun (WGS) entry which is preliminary data.</text>
</comment>
<name>C2FZU7_SPHSI</name>
<proteinExistence type="predicted"/>
<keyword evidence="1" id="KW-1133">Transmembrane helix</keyword>
<protein>
    <recommendedName>
        <fullName evidence="4">DoxX family protein</fullName>
    </recommendedName>
</protein>
<evidence type="ECO:0000313" key="3">
    <source>
        <dbReference type="Proteomes" id="UP000006241"/>
    </source>
</evidence>
<keyword evidence="1" id="KW-0472">Membrane</keyword>
<gene>
    <name evidence="2" type="ORF">HMPREF0765_2853</name>
</gene>
<feature type="transmembrane region" description="Helical" evidence="1">
    <location>
        <begin position="164"/>
        <end position="188"/>
    </location>
</feature>
<evidence type="ECO:0000256" key="1">
    <source>
        <dbReference type="SAM" id="Phobius"/>
    </source>
</evidence>
<feature type="transmembrane region" description="Helical" evidence="1">
    <location>
        <begin position="69"/>
        <end position="86"/>
    </location>
</feature>
<organism evidence="2 3">
    <name type="scientific">Sphingobacterium spiritivorum ATCC 33300</name>
    <dbReference type="NCBI Taxonomy" id="525372"/>
    <lineage>
        <taxon>Bacteria</taxon>
        <taxon>Pseudomonadati</taxon>
        <taxon>Bacteroidota</taxon>
        <taxon>Sphingobacteriia</taxon>
        <taxon>Sphingobacteriales</taxon>
        <taxon>Sphingobacteriaceae</taxon>
        <taxon>Sphingobacterium</taxon>
    </lineage>
</organism>
<feature type="transmembrane region" description="Helical" evidence="1">
    <location>
        <begin position="93"/>
        <end position="112"/>
    </location>
</feature>
<keyword evidence="1" id="KW-0812">Transmembrane</keyword>
<dbReference type="HOGENOM" id="CLU_1353906_0_0_10"/>
<accession>C2FZU7</accession>
<reference evidence="2 3" key="1">
    <citation type="submission" date="2009-01" db="EMBL/GenBank/DDBJ databases">
        <authorList>
            <person name="Qin X."/>
            <person name="Bachman B."/>
            <person name="Battles P."/>
            <person name="Bell A."/>
            <person name="Bess C."/>
            <person name="Bickham C."/>
            <person name="Chaboub L."/>
            <person name="Chen D."/>
            <person name="Coyle M."/>
            <person name="Deiros D.R."/>
            <person name="Dinh H."/>
            <person name="Forbes L."/>
            <person name="Fowler G."/>
            <person name="Francisco L."/>
            <person name="Fu Q."/>
            <person name="Gubbala S."/>
            <person name="Hale W."/>
            <person name="Han Y."/>
            <person name="Hemphill L."/>
            <person name="Highlander S.K."/>
            <person name="Hirani K."/>
            <person name="Hogues M."/>
            <person name="Jackson L."/>
            <person name="Jakkamsetti A."/>
            <person name="Javaid M."/>
            <person name="Jiang H."/>
            <person name="Korchina V."/>
            <person name="Kovar C."/>
            <person name="Lara F."/>
            <person name="Lee S."/>
            <person name="Mata R."/>
            <person name="Mathew T."/>
            <person name="Moen C."/>
            <person name="Morales K."/>
            <person name="Munidasa M."/>
            <person name="Nazareth L."/>
            <person name="Ngo R."/>
            <person name="Nguyen L."/>
            <person name="Okwuonu G."/>
            <person name="Ongeri F."/>
            <person name="Patil S."/>
            <person name="Petrosino J."/>
            <person name="Pham C."/>
            <person name="Pham P."/>
            <person name="Pu L.-L."/>
            <person name="Puazo M."/>
            <person name="Raj R."/>
            <person name="Reid J."/>
            <person name="Rouhana J."/>
            <person name="Saada N."/>
            <person name="Shang Y."/>
            <person name="Simmons D."/>
            <person name="Thornton R."/>
            <person name="Warren J."/>
            <person name="Weissenberger G."/>
            <person name="Zhang J."/>
            <person name="Zhang L."/>
            <person name="Zhou C."/>
            <person name="Zhu D."/>
            <person name="Muzny D."/>
            <person name="Worley K."/>
            <person name="Gibbs R."/>
        </authorList>
    </citation>
    <scope>NUCLEOTIDE SEQUENCE [LARGE SCALE GENOMIC DNA]</scope>
    <source>
        <strain evidence="2 3">ATCC 33300</strain>
    </source>
</reference>
<feature type="transmembrane region" description="Helical" evidence="1">
    <location>
        <begin position="118"/>
        <end position="138"/>
    </location>
</feature>
<dbReference type="EMBL" id="ACHB01000069">
    <property type="protein sequence ID" value="EEI91543.1"/>
    <property type="molecule type" value="Genomic_DNA"/>
</dbReference>